<accession>X1JUP2</accession>
<sequence>MYEGNPMRVKFEKPVHEILQAAVKNGAGHHWNITYGDYSREFELLCKFLGIQFNLLSKQDLL</sequence>
<proteinExistence type="predicted"/>
<reference evidence="1" key="1">
    <citation type="journal article" date="2014" name="Front. Microbiol.">
        <title>High frequency of phylogenetically diverse reductive dehalogenase-homologous genes in deep subseafloor sedimentary metagenomes.</title>
        <authorList>
            <person name="Kawai M."/>
            <person name="Futagami T."/>
            <person name="Toyoda A."/>
            <person name="Takaki Y."/>
            <person name="Nishi S."/>
            <person name="Hori S."/>
            <person name="Arai W."/>
            <person name="Tsubouchi T."/>
            <person name="Morono Y."/>
            <person name="Uchiyama I."/>
            <person name="Ito T."/>
            <person name="Fujiyama A."/>
            <person name="Inagaki F."/>
            <person name="Takami H."/>
        </authorList>
    </citation>
    <scope>NUCLEOTIDE SEQUENCE</scope>
    <source>
        <strain evidence="1">Expedition CK06-06</strain>
    </source>
</reference>
<organism evidence="1">
    <name type="scientific">marine sediment metagenome</name>
    <dbReference type="NCBI Taxonomy" id="412755"/>
    <lineage>
        <taxon>unclassified sequences</taxon>
        <taxon>metagenomes</taxon>
        <taxon>ecological metagenomes</taxon>
    </lineage>
</organism>
<dbReference type="AlphaFoldDB" id="X1JUP2"/>
<evidence type="ECO:0000313" key="1">
    <source>
        <dbReference type="EMBL" id="GAH73508.1"/>
    </source>
</evidence>
<comment type="caution">
    <text evidence="1">The sequence shown here is derived from an EMBL/GenBank/DDBJ whole genome shotgun (WGS) entry which is preliminary data.</text>
</comment>
<dbReference type="EMBL" id="BARU01031332">
    <property type="protein sequence ID" value="GAH73508.1"/>
    <property type="molecule type" value="Genomic_DNA"/>
</dbReference>
<name>X1JUP2_9ZZZZ</name>
<evidence type="ECO:0008006" key="2">
    <source>
        <dbReference type="Google" id="ProtNLM"/>
    </source>
</evidence>
<gene>
    <name evidence="1" type="ORF">S03H2_49580</name>
</gene>
<protein>
    <recommendedName>
        <fullName evidence="2">L-fucose isomerase C-terminal domain-containing protein</fullName>
    </recommendedName>
</protein>